<comment type="subcellular location">
    <subcellularLocation>
        <location evidence="1 6">Nucleus</location>
    </subcellularLocation>
</comment>
<evidence type="ECO:0000256" key="6">
    <source>
        <dbReference type="RuleBase" id="RU367161"/>
    </source>
</evidence>
<dbReference type="Proteomes" id="UP000015101">
    <property type="component" value="Unassembled WGS sequence"/>
</dbReference>
<evidence type="ECO:0000256" key="1">
    <source>
        <dbReference type="ARBA" id="ARBA00004123"/>
    </source>
</evidence>
<dbReference type="PANTHER" id="PTHR22768:SF0">
    <property type="entry name" value="DNA REPLICATION COMPLEX GINS PROTEIN PSF3"/>
    <property type="match status" value="1"/>
</dbReference>
<dbReference type="SUPFAM" id="SSF158573">
    <property type="entry name" value="GINS helical bundle-like"/>
    <property type="match status" value="1"/>
</dbReference>
<evidence type="ECO:0000313" key="10">
    <source>
        <dbReference type="EnsemblMetazoa" id="HelroP185921"/>
    </source>
</evidence>
<comment type="function">
    <text evidence="6">The GINS complex plays an essential role in the initiation of DNA replication.</text>
</comment>
<comment type="subunit">
    <text evidence="6">Component of the GINS complex.</text>
</comment>
<evidence type="ECO:0000259" key="8">
    <source>
        <dbReference type="Pfam" id="PF22466"/>
    </source>
</evidence>
<evidence type="ECO:0000259" key="7">
    <source>
        <dbReference type="Pfam" id="PF05916"/>
    </source>
</evidence>
<dbReference type="OMA" id="IYKEGWR"/>
<evidence type="ECO:0000256" key="4">
    <source>
        <dbReference type="ARBA" id="ARBA00023242"/>
    </source>
</evidence>
<dbReference type="EMBL" id="KB097417">
    <property type="protein sequence ID" value="ESN97202.1"/>
    <property type="molecule type" value="Genomic_DNA"/>
</dbReference>
<dbReference type="InterPro" id="IPR055221">
    <property type="entry name" value="PSF3_N"/>
</dbReference>
<sequence length="210" mass="24635">MSLYLDLYSFENFNENYFKIDDILATQERLVCRFETEIPNMGYLDTSSDSTNILPGTKLELPLWLVLPLSTRQRQYATVDLPKQYGSAYREIFSADASVVDLHKLGPHYYRLGLQLVNCCYLEAVDICKSLLTTFQKRLCRIIDTSLNSSEQDANKFKEILDQVERCLYRCGQKCTQEFLKWQSREIEKITSSDMVVNIRKRKRYQMENS</sequence>
<protein>
    <recommendedName>
        <fullName evidence="6">DNA replication complex GINS protein PSF3</fullName>
    </recommendedName>
</protein>
<dbReference type="RefSeq" id="XP_009024697.1">
    <property type="nucleotide sequence ID" value="XM_009026449.1"/>
</dbReference>
<dbReference type="PANTHER" id="PTHR22768">
    <property type="entry name" value="DNA REPLICATION COMPLEX GINS PROTEIN PSF3"/>
    <property type="match status" value="1"/>
</dbReference>
<reference evidence="11" key="1">
    <citation type="submission" date="2012-12" db="EMBL/GenBank/DDBJ databases">
        <authorList>
            <person name="Hellsten U."/>
            <person name="Grimwood J."/>
            <person name="Chapman J.A."/>
            <person name="Shapiro H."/>
            <person name="Aerts A."/>
            <person name="Otillar R.P."/>
            <person name="Terry A.Y."/>
            <person name="Boore J.L."/>
            <person name="Simakov O."/>
            <person name="Marletaz F."/>
            <person name="Cho S.-J."/>
            <person name="Edsinger-Gonzales E."/>
            <person name="Havlak P."/>
            <person name="Kuo D.-H."/>
            <person name="Larsson T."/>
            <person name="Lv J."/>
            <person name="Arendt D."/>
            <person name="Savage R."/>
            <person name="Osoegawa K."/>
            <person name="de Jong P."/>
            <person name="Lindberg D.R."/>
            <person name="Seaver E.C."/>
            <person name="Weisblat D.A."/>
            <person name="Putnam N.H."/>
            <person name="Grigoriev I.V."/>
            <person name="Rokhsar D.S."/>
        </authorList>
    </citation>
    <scope>NUCLEOTIDE SEQUENCE</scope>
</reference>
<evidence type="ECO:0000256" key="5">
    <source>
        <dbReference type="ARBA" id="ARBA00045258"/>
    </source>
</evidence>
<comment type="similarity">
    <text evidence="2 6">Belongs to the GINS3/PSF3 family.</text>
</comment>
<dbReference type="Gene3D" id="1.20.58.2050">
    <property type="match status" value="1"/>
</dbReference>
<dbReference type="GO" id="GO:0006260">
    <property type="term" value="P:DNA replication"/>
    <property type="evidence" value="ECO:0007669"/>
    <property type="project" value="UniProtKB-UniRule"/>
</dbReference>
<proteinExistence type="inferred from homology"/>
<feature type="domain" description="DNA replication complex GINS protein PSF3 N-terminal" evidence="8">
    <location>
        <begin position="18"/>
        <end position="66"/>
    </location>
</feature>
<dbReference type="SUPFAM" id="SSF160059">
    <property type="entry name" value="PriA/YqbF domain"/>
    <property type="match status" value="1"/>
</dbReference>
<dbReference type="CDD" id="cd11713">
    <property type="entry name" value="GINS_A_psf3"/>
    <property type="match status" value="1"/>
</dbReference>
<evidence type="ECO:0000313" key="11">
    <source>
        <dbReference type="Proteomes" id="UP000015101"/>
    </source>
</evidence>
<dbReference type="HOGENOM" id="CLU_081646_2_0_1"/>
<reference evidence="9 11" key="2">
    <citation type="journal article" date="2013" name="Nature">
        <title>Insights into bilaterian evolution from three spiralian genomes.</title>
        <authorList>
            <person name="Simakov O."/>
            <person name="Marletaz F."/>
            <person name="Cho S.J."/>
            <person name="Edsinger-Gonzales E."/>
            <person name="Havlak P."/>
            <person name="Hellsten U."/>
            <person name="Kuo D.H."/>
            <person name="Larsson T."/>
            <person name="Lv J."/>
            <person name="Arendt D."/>
            <person name="Savage R."/>
            <person name="Osoegawa K."/>
            <person name="de Jong P."/>
            <person name="Grimwood J."/>
            <person name="Chapman J.A."/>
            <person name="Shapiro H."/>
            <person name="Aerts A."/>
            <person name="Otillar R.P."/>
            <person name="Terry A.Y."/>
            <person name="Boore J.L."/>
            <person name="Grigoriev I.V."/>
            <person name="Lindberg D.R."/>
            <person name="Seaver E.C."/>
            <person name="Weisblat D.A."/>
            <person name="Putnam N.H."/>
            <person name="Rokhsar D.S."/>
        </authorList>
    </citation>
    <scope>NUCLEOTIDE SEQUENCE</scope>
</reference>
<dbReference type="CTD" id="20210356"/>
<gene>
    <name evidence="10" type="primary">20210356</name>
    <name evidence="9" type="ORF">HELRODRAFT_185921</name>
</gene>
<dbReference type="Pfam" id="PF05916">
    <property type="entry name" value="Sld5"/>
    <property type="match status" value="1"/>
</dbReference>
<feature type="domain" description="GINS subunit" evidence="7">
    <location>
        <begin position="88"/>
        <end position="182"/>
    </location>
</feature>
<dbReference type="FunCoup" id="T1FNF9">
    <property type="interactions" value="788"/>
</dbReference>
<dbReference type="EnsemblMetazoa" id="HelroT185921">
    <property type="protein sequence ID" value="HelroP185921"/>
    <property type="gene ID" value="HelroG185921"/>
</dbReference>
<dbReference type="InterPro" id="IPR038437">
    <property type="entry name" value="GINS_Psf3_sf"/>
</dbReference>
<evidence type="ECO:0000256" key="3">
    <source>
        <dbReference type="ARBA" id="ARBA00022705"/>
    </source>
</evidence>
<dbReference type="InParanoid" id="T1FNF9"/>
<dbReference type="STRING" id="6412.T1FNF9"/>
<dbReference type="GeneID" id="20210356"/>
<keyword evidence="3 6" id="KW-0235">DNA replication</keyword>
<name>T1FNF9_HELRO</name>
<dbReference type="InterPro" id="IPR021151">
    <property type="entry name" value="GINS_A"/>
</dbReference>
<dbReference type="CDD" id="cd21693">
    <property type="entry name" value="GINS_B_Psf3"/>
    <property type="match status" value="1"/>
</dbReference>
<reference evidence="10" key="3">
    <citation type="submission" date="2015-06" db="UniProtKB">
        <authorList>
            <consortium name="EnsemblMetazoa"/>
        </authorList>
    </citation>
    <scope>IDENTIFICATION</scope>
</reference>
<dbReference type="EMBL" id="AMQM01006392">
    <property type="status" value="NOT_ANNOTATED_CDS"/>
    <property type="molecule type" value="Genomic_DNA"/>
</dbReference>
<dbReference type="InterPro" id="IPR036224">
    <property type="entry name" value="GINS_bundle-like_dom_sf"/>
</dbReference>
<keyword evidence="4 6" id="KW-0539">Nucleus</keyword>
<evidence type="ECO:0000256" key="2">
    <source>
        <dbReference type="ARBA" id="ARBA00006343"/>
    </source>
</evidence>
<dbReference type="AlphaFoldDB" id="T1FNF9"/>
<keyword evidence="11" id="KW-1185">Reference proteome</keyword>
<dbReference type="eggNOG" id="KOG1106">
    <property type="taxonomic scope" value="Eukaryota"/>
</dbReference>
<dbReference type="Pfam" id="PF22466">
    <property type="entry name" value="PSF3_N"/>
    <property type="match status" value="1"/>
</dbReference>
<comment type="function">
    <text evidence="5">Required for correct functioning of the GINS complex, a complex that plays an essential role in the initiation of DNA replication, and progression of DNA replication forks. GINS complex is a core component of CDC45-MCM-GINS (CMG) helicase, the molecular machine that unwinds template DNA during replication, and around which the replisome is built.</text>
</comment>
<organism evidence="10 11">
    <name type="scientific">Helobdella robusta</name>
    <name type="common">Californian leech</name>
    <dbReference type="NCBI Taxonomy" id="6412"/>
    <lineage>
        <taxon>Eukaryota</taxon>
        <taxon>Metazoa</taxon>
        <taxon>Spiralia</taxon>
        <taxon>Lophotrochozoa</taxon>
        <taxon>Annelida</taxon>
        <taxon>Clitellata</taxon>
        <taxon>Hirudinea</taxon>
        <taxon>Rhynchobdellida</taxon>
        <taxon>Glossiphoniidae</taxon>
        <taxon>Helobdella</taxon>
    </lineage>
</organism>
<dbReference type="KEGG" id="hro:HELRODRAFT_185921"/>
<dbReference type="OrthoDB" id="10251744at2759"/>
<accession>T1FNF9</accession>
<evidence type="ECO:0000313" key="9">
    <source>
        <dbReference type="EMBL" id="ESN97202.1"/>
    </source>
</evidence>
<dbReference type="GO" id="GO:0000811">
    <property type="term" value="C:GINS complex"/>
    <property type="evidence" value="ECO:0000318"/>
    <property type="project" value="GO_Central"/>
</dbReference>
<dbReference type="InterPro" id="IPR010492">
    <property type="entry name" value="GINS_Psf3"/>
</dbReference>